<name>A0A381U530_9ZZZZ</name>
<gene>
    <name evidence="1" type="ORF">METZ01_LOCUS76206</name>
</gene>
<dbReference type="AlphaFoldDB" id="A0A381U530"/>
<reference evidence="1" key="1">
    <citation type="submission" date="2018-05" db="EMBL/GenBank/DDBJ databases">
        <authorList>
            <person name="Lanie J.A."/>
            <person name="Ng W.-L."/>
            <person name="Kazmierczak K.M."/>
            <person name="Andrzejewski T.M."/>
            <person name="Davidsen T.M."/>
            <person name="Wayne K.J."/>
            <person name="Tettelin H."/>
            <person name="Glass J.I."/>
            <person name="Rusch D."/>
            <person name="Podicherti R."/>
            <person name="Tsui H.-C.T."/>
            <person name="Winkler M.E."/>
        </authorList>
    </citation>
    <scope>NUCLEOTIDE SEQUENCE</scope>
</reference>
<proteinExistence type="predicted"/>
<dbReference type="EMBL" id="UINC01005756">
    <property type="protein sequence ID" value="SVA23352.1"/>
    <property type="molecule type" value="Genomic_DNA"/>
</dbReference>
<evidence type="ECO:0000313" key="1">
    <source>
        <dbReference type="EMBL" id="SVA23352.1"/>
    </source>
</evidence>
<protein>
    <submittedName>
        <fullName evidence="1">Uncharacterized protein</fullName>
    </submittedName>
</protein>
<organism evidence="1">
    <name type="scientific">marine metagenome</name>
    <dbReference type="NCBI Taxonomy" id="408172"/>
    <lineage>
        <taxon>unclassified sequences</taxon>
        <taxon>metagenomes</taxon>
        <taxon>ecological metagenomes</taxon>
    </lineage>
</organism>
<accession>A0A381U530</accession>
<sequence>MFSCSLTNLVTQNRLANPKNTPVKASWCIRGILVFSSSLEKVENFMYQEIDADTVRKMSGHYYSERGWNKLLSKKIPNYPLNLSFVISFTS</sequence>